<evidence type="ECO:0000259" key="1">
    <source>
        <dbReference type="Pfam" id="PF24880"/>
    </source>
</evidence>
<dbReference type="EMBL" id="JBHTJR010000021">
    <property type="protein sequence ID" value="MFD0992292.1"/>
    <property type="molecule type" value="Genomic_DNA"/>
</dbReference>
<accession>A0ABW3JP98</accession>
<dbReference type="RefSeq" id="WP_386105432.1">
    <property type="nucleotide sequence ID" value="NZ_JBHTJR010000021.1"/>
</dbReference>
<comment type="caution">
    <text evidence="2">The sequence shown here is derived from an EMBL/GenBank/DDBJ whole genome shotgun (WGS) entry which is preliminary data.</text>
</comment>
<reference evidence="3" key="1">
    <citation type="journal article" date="2019" name="Int. J. Syst. Evol. Microbiol.">
        <title>The Global Catalogue of Microorganisms (GCM) 10K type strain sequencing project: providing services to taxonomists for standard genome sequencing and annotation.</title>
        <authorList>
            <consortium name="The Broad Institute Genomics Platform"/>
            <consortium name="The Broad Institute Genome Sequencing Center for Infectious Disease"/>
            <person name="Wu L."/>
            <person name="Ma J."/>
        </authorList>
    </citation>
    <scope>NUCLEOTIDE SEQUENCE [LARGE SCALE GENOMIC DNA]</scope>
    <source>
        <strain evidence="3">CCUG 60527</strain>
    </source>
</reference>
<dbReference type="Pfam" id="PF24880">
    <property type="entry name" value="DUF7738"/>
    <property type="match status" value="1"/>
</dbReference>
<evidence type="ECO:0000313" key="2">
    <source>
        <dbReference type="EMBL" id="MFD0992292.1"/>
    </source>
</evidence>
<protein>
    <recommendedName>
        <fullName evidence="1">DUF7738 domain-containing protein</fullName>
    </recommendedName>
</protein>
<name>A0ABW3JP98_9FLAO</name>
<feature type="domain" description="DUF7738" evidence="1">
    <location>
        <begin position="15"/>
        <end position="113"/>
    </location>
</feature>
<sequence length="143" mass="16527">MFSFFKRKKVQELVIKCDTNAIFINDNEVSFPTSYAQLIDVFGKPSRFLNKSNNYAIWDLQGIFCGFTEENNILSINIYQSKKDKSEYNTKKQFTGKLFLNDEEITHSEFGKIGLGKVAIHRLGSENENRFGFSLGVNRDFKN</sequence>
<keyword evidence="3" id="KW-1185">Reference proteome</keyword>
<proteinExistence type="predicted"/>
<organism evidence="2 3">
    <name type="scientific">Tenacibaculum geojense</name>
    <dbReference type="NCBI Taxonomy" id="915352"/>
    <lineage>
        <taxon>Bacteria</taxon>
        <taxon>Pseudomonadati</taxon>
        <taxon>Bacteroidota</taxon>
        <taxon>Flavobacteriia</taxon>
        <taxon>Flavobacteriales</taxon>
        <taxon>Flavobacteriaceae</taxon>
        <taxon>Tenacibaculum</taxon>
    </lineage>
</organism>
<dbReference type="Proteomes" id="UP001597062">
    <property type="component" value="Unassembled WGS sequence"/>
</dbReference>
<evidence type="ECO:0000313" key="3">
    <source>
        <dbReference type="Proteomes" id="UP001597062"/>
    </source>
</evidence>
<gene>
    <name evidence="2" type="ORF">ACFQ1U_03660</name>
</gene>
<dbReference type="InterPro" id="IPR056640">
    <property type="entry name" value="DUF7738"/>
</dbReference>